<comment type="caution">
    <text evidence="1">The sequence shown here is derived from an EMBL/GenBank/DDBJ whole genome shotgun (WGS) entry which is preliminary data.</text>
</comment>
<protein>
    <submittedName>
        <fullName evidence="1">Uncharacterized protein</fullName>
    </submittedName>
</protein>
<dbReference type="Proteomes" id="UP000070449">
    <property type="component" value="Unassembled WGS sequence"/>
</dbReference>
<sequence>MMKRFSILNAFGIKSLEPDKRFSEKLLARLLEIAEDKQSINFQINTF</sequence>
<organism evidence="1 2">
    <name type="scientific">candidate division WS6 bacterium OLB21</name>
    <dbReference type="NCBI Taxonomy" id="1617427"/>
    <lineage>
        <taxon>Bacteria</taxon>
        <taxon>Candidatus Dojkabacteria</taxon>
    </lineage>
</organism>
<evidence type="ECO:0000313" key="1">
    <source>
        <dbReference type="EMBL" id="KXK10142.1"/>
    </source>
</evidence>
<evidence type="ECO:0000313" key="2">
    <source>
        <dbReference type="Proteomes" id="UP000070449"/>
    </source>
</evidence>
<dbReference type="STRING" id="1617427.UZ20_WS6002000056"/>
<dbReference type="EMBL" id="JYPD01000008">
    <property type="protein sequence ID" value="KXK10142.1"/>
    <property type="molecule type" value="Genomic_DNA"/>
</dbReference>
<name>A0A136KL49_9BACT</name>
<proteinExistence type="predicted"/>
<accession>A0A136KL49</accession>
<dbReference type="AlphaFoldDB" id="A0A136KL49"/>
<gene>
    <name evidence="1" type="ORF">UZ20_WS6002000056</name>
</gene>
<reference evidence="1 2" key="1">
    <citation type="submission" date="2015-02" db="EMBL/GenBank/DDBJ databases">
        <title>Improved understanding of the partial-nitritation anammox process through 23 genomes representing the majority of the microbial community.</title>
        <authorList>
            <person name="Speth D.R."/>
            <person name="In T Zandt M."/>
            <person name="Guerrero Cruz S."/>
            <person name="Jetten M.S."/>
            <person name="Dutilh B.E."/>
        </authorList>
    </citation>
    <scope>NUCLEOTIDE SEQUENCE [LARGE SCALE GENOMIC DNA]</scope>
    <source>
        <strain evidence="1">OLB21</strain>
    </source>
</reference>